<feature type="region of interest" description="Disordered" evidence="1">
    <location>
        <begin position="94"/>
        <end position="127"/>
    </location>
</feature>
<feature type="region of interest" description="Disordered" evidence="1">
    <location>
        <begin position="1"/>
        <end position="45"/>
    </location>
</feature>
<evidence type="ECO:0008006" key="4">
    <source>
        <dbReference type="Google" id="ProtNLM"/>
    </source>
</evidence>
<name>A0A1L9RDA8_ASPWE</name>
<evidence type="ECO:0000256" key="1">
    <source>
        <dbReference type="SAM" id="MobiDB-lite"/>
    </source>
</evidence>
<protein>
    <recommendedName>
        <fullName evidence="4">BZIP domain-containing protein</fullName>
    </recommendedName>
</protein>
<dbReference type="PANTHER" id="PTHR39607">
    <property type="entry name" value="XANTHOCILLIN BIOSYNTHESIS CLUSTER TRANSCRIPTION FACTOR XANC-RELATED"/>
    <property type="match status" value="1"/>
</dbReference>
<keyword evidence="3" id="KW-1185">Reference proteome</keyword>
<dbReference type="VEuPathDB" id="FungiDB:ASPWEDRAFT_29985"/>
<sequence>MRTKSTRERQESPDRKQDPIERRRLQNRLSQRNHHSHRVPGRKIRERMARLQELVVASELRAVANMNGWDQPGPLSNGYTTTFDLERGSPPFFDSHIPIHSSHLSHPSHSHSHSHSHSSSPSSSNICSSCNNPMGHAPAITSTPSSSLGSFNTSCASEYDTNSQLSSTLFNSFNTSMTPPNTLSPDPSLATPRTFNSTCLDPLLFSDSFNIQSQCPPTNLDGLGPDMPLPQTMPGMGASSPQPPGMSSPDFLEILDTSNVQSMQCLCHIQGSVGGSPNSMISGTWTGAGSYIPSCPLHKSQSSSNYQAMI</sequence>
<dbReference type="RefSeq" id="XP_040686524.1">
    <property type="nucleotide sequence ID" value="XM_040833347.1"/>
</dbReference>
<feature type="compositionally biased region" description="Basic residues" evidence="1">
    <location>
        <begin position="31"/>
        <end position="45"/>
    </location>
</feature>
<feature type="compositionally biased region" description="Low complexity" evidence="1">
    <location>
        <begin position="117"/>
        <end position="127"/>
    </location>
</feature>
<dbReference type="EMBL" id="KV878214">
    <property type="protein sequence ID" value="OJJ32847.1"/>
    <property type="molecule type" value="Genomic_DNA"/>
</dbReference>
<accession>A0A1L9RDA8</accession>
<dbReference type="CDD" id="cd14688">
    <property type="entry name" value="bZIP_YAP"/>
    <property type="match status" value="1"/>
</dbReference>
<dbReference type="GeneID" id="63749195"/>
<dbReference type="AlphaFoldDB" id="A0A1L9RDA8"/>
<reference evidence="3" key="1">
    <citation type="journal article" date="2017" name="Genome Biol.">
        <title>Comparative genomics reveals high biological diversity and specific adaptations in the industrially and medically important fungal genus Aspergillus.</title>
        <authorList>
            <person name="de Vries R.P."/>
            <person name="Riley R."/>
            <person name="Wiebenga A."/>
            <person name="Aguilar-Osorio G."/>
            <person name="Amillis S."/>
            <person name="Uchima C.A."/>
            <person name="Anderluh G."/>
            <person name="Asadollahi M."/>
            <person name="Askin M."/>
            <person name="Barry K."/>
            <person name="Battaglia E."/>
            <person name="Bayram O."/>
            <person name="Benocci T."/>
            <person name="Braus-Stromeyer S.A."/>
            <person name="Caldana C."/>
            <person name="Canovas D."/>
            <person name="Cerqueira G.C."/>
            <person name="Chen F."/>
            <person name="Chen W."/>
            <person name="Choi C."/>
            <person name="Clum A."/>
            <person name="Dos Santos R.A."/>
            <person name="Damasio A.R."/>
            <person name="Diallinas G."/>
            <person name="Emri T."/>
            <person name="Fekete E."/>
            <person name="Flipphi M."/>
            <person name="Freyberg S."/>
            <person name="Gallo A."/>
            <person name="Gournas C."/>
            <person name="Habgood R."/>
            <person name="Hainaut M."/>
            <person name="Harispe M.L."/>
            <person name="Henrissat B."/>
            <person name="Hilden K.S."/>
            <person name="Hope R."/>
            <person name="Hossain A."/>
            <person name="Karabika E."/>
            <person name="Karaffa L."/>
            <person name="Karanyi Z."/>
            <person name="Krasevec N."/>
            <person name="Kuo A."/>
            <person name="Kusch H."/>
            <person name="LaButti K."/>
            <person name="Lagendijk E.L."/>
            <person name="Lapidus A."/>
            <person name="Levasseur A."/>
            <person name="Lindquist E."/>
            <person name="Lipzen A."/>
            <person name="Logrieco A.F."/>
            <person name="MacCabe A."/>
            <person name="Maekelae M.R."/>
            <person name="Malavazi I."/>
            <person name="Melin P."/>
            <person name="Meyer V."/>
            <person name="Mielnichuk N."/>
            <person name="Miskei M."/>
            <person name="Molnar A.P."/>
            <person name="Mule G."/>
            <person name="Ngan C.Y."/>
            <person name="Orejas M."/>
            <person name="Orosz E."/>
            <person name="Ouedraogo J.P."/>
            <person name="Overkamp K.M."/>
            <person name="Park H.-S."/>
            <person name="Perrone G."/>
            <person name="Piumi F."/>
            <person name="Punt P.J."/>
            <person name="Ram A.F."/>
            <person name="Ramon A."/>
            <person name="Rauscher S."/>
            <person name="Record E."/>
            <person name="Riano-Pachon D.M."/>
            <person name="Robert V."/>
            <person name="Roehrig J."/>
            <person name="Ruller R."/>
            <person name="Salamov A."/>
            <person name="Salih N.S."/>
            <person name="Samson R.A."/>
            <person name="Sandor E."/>
            <person name="Sanguinetti M."/>
            <person name="Schuetze T."/>
            <person name="Sepcic K."/>
            <person name="Shelest E."/>
            <person name="Sherlock G."/>
            <person name="Sophianopoulou V."/>
            <person name="Squina F.M."/>
            <person name="Sun H."/>
            <person name="Susca A."/>
            <person name="Todd R.B."/>
            <person name="Tsang A."/>
            <person name="Unkles S.E."/>
            <person name="van de Wiele N."/>
            <person name="van Rossen-Uffink D."/>
            <person name="Oliveira J.V."/>
            <person name="Vesth T.C."/>
            <person name="Visser J."/>
            <person name="Yu J.-H."/>
            <person name="Zhou M."/>
            <person name="Andersen M.R."/>
            <person name="Archer D.B."/>
            <person name="Baker S.E."/>
            <person name="Benoit I."/>
            <person name="Brakhage A.A."/>
            <person name="Braus G.H."/>
            <person name="Fischer R."/>
            <person name="Frisvad J.C."/>
            <person name="Goldman G.H."/>
            <person name="Houbraken J."/>
            <person name="Oakley B."/>
            <person name="Pocsi I."/>
            <person name="Scazzocchio C."/>
            <person name="Seiboth B."/>
            <person name="vanKuyk P.A."/>
            <person name="Wortman J."/>
            <person name="Dyer P.S."/>
            <person name="Grigoriev I.V."/>
        </authorList>
    </citation>
    <scope>NUCLEOTIDE SEQUENCE [LARGE SCALE GENOMIC DNA]</scope>
    <source>
        <strain evidence="3">DTO 134E9</strain>
    </source>
</reference>
<dbReference type="InterPro" id="IPR052635">
    <property type="entry name" value="Sec_Metab_Biosynth_Reg"/>
</dbReference>
<dbReference type="OrthoDB" id="4496773at2759"/>
<proteinExistence type="predicted"/>
<feature type="compositionally biased region" description="Basic residues" evidence="1">
    <location>
        <begin position="106"/>
        <end position="116"/>
    </location>
</feature>
<feature type="compositionally biased region" description="Basic and acidic residues" evidence="1">
    <location>
        <begin position="1"/>
        <end position="24"/>
    </location>
</feature>
<dbReference type="STRING" id="1073089.A0A1L9RDA8"/>
<evidence type="ECO:0000313" key="2">
    <source>
        <dbReference type="EMBL" id="OJJ32847.1"/>
    </source>
</evidence>
<dbReference type="Proteomes" id="UP000184383">
    <property type="component" value="Unassembled WGS sequence"/>
</dbReference>
<feature type="compositionally biased region" description="Low complexity" evidence="1">
    <location>
        <begin position="95"/>
        <end position="105"/>
    </location>
</feature>
<organism evidence="2 3">
    <name type="scientific">Aspergillus wentii DTO 134E9</name>
    <dbReference type="NCBI Taxonomy" id="1073089"/>
    <lineage>
        <taxon>Eukaryota</taxon>
        <taxon>Fungi</taxon>
        <taxon>Dikarya</taxon>
        <taxon>Ascomycota</taxon>
        <taxon>Pezizomycotina</taxon>
        <taxon>Eurotiomycetes</taxon>
        <taxon>Eurotiomycetidae</taxon>
        <taxon>Eurotiales</taxon>
        <taxon>Aspergillaceae</taxon>
        <taxon>Aspergillus</taxon>
        <taxon>Aspergillus subgen. Cremei</taxon>
    </lineage>
</organism>
<dbReference type="PANTHER" id="PTHR39607:SF3">
    <property type="entry name" value="BZIP DOMAIN-CONTAINING PROTEIN"/>
    <property type="match status" value="1"/>
</dbReference>
<evidence type="ECO:0000313" key="3">
    <source>
        <dbReference type="Proteomes" id="UP000184383"/>
    </source>
</evidence>
<gene>
    <name evidence="2" type="ORF">ASPWEDRAFT_29985</name>
</gene>